<dbReference type="AlphaFoldDB" id="A0A8H5HBI0"/>
<dbReference type="GO" id="GO:0005829">
    <property type="term" value="C:cytosol"/>
    <property type="evidence" value="ECO:0007669"/>
    <property type="project" value="TreeGrafter"/>
</dbReference>
<dbReference type="EMBL" id="JAACJN010000065">
    <property type="protein sequence ID" value="KAF5380223.1"/>
    <property type="molecule type" value="Genomic_DNA"/>
</dbReference>
<dbReference type="Gene3D" id="3.30.450.40">
    <property type="match status" value="1"/>
</dbReference>
<reference evidence="3 4" key="1">
    <citation type="journal article" date="2020" name="ISME J.">
        <title>Uncovering the hidden diversity of litter-decomposition mechanisms in mushroom-forming fungi.</title>
        <authorList>
            <person name="Floudas D."/>
            <person name="Bentzer J."/>
            <person name="Ahren D."/>
            <person name="Johansson T."/>
            <person name="Persson P."/>
            <person name="Tunlid A."/>
        </authorList>
    </citation>
    <scope>NUCLEOTIDE SEQUENCE [LARGE SCALE GENOMIC DNA]</scope>
    <source>
        <strain evidence="3 4">CBS 406.79</strain>
    </source>
</reference>
<evidence type="ECO:0000313" key="4">
    <source>
        <dbReference type="Proteomes" id="UP000518752"/>
    </source>
</evidence>
<gene>
    <name evidence="3" type="ORF">D9757_008228</name>
</gene>
<dbReference type="PANTHER" id="PTHR21021:SF15">
    <property type="entry name" value="FREE METHIONINE-R-SULFOXIDE REDUCTASE"/>
    <property type="match status" value="1"/>
</dbReference>
<feature type="domain" description="GAF" evidence="2">
    <location>
        <begin position="99"/>
        <end position="192"/>
    </location>
</feature>
<evidence type="ECO:0000256" key="1">
    <source>
        <dbReference type="ARBA" id="ARBA00038454"/>
    </source>
</evidence>
<comment type="caution">
    <text evidence="3">The sequence shown here is derived from an EMBL/GenBank/DDBJ whole genome shotgun (WGS) entry which is preliminary data.</text>
</comment>
<dbReference type="Pfam" id="PF13185">
    <property type="entry name" value="GAF_2"/>
    <property type="match status" value="1"/>
</dbReference>
<dbReference type="OrthoDB" id="15735at2759"/>
<dbReference type="InterPro" id="IPR003018">
    <property type="entry name" value="GAF"/>
</dbReference>
<comment type="similarity">
    <text evidence="1">Belongs to the free Met sulfoxide reductase family.</text>
</comment>
<sequence length="195" mass="21259">MPHADSSLVPEEIKTKAQFWTHVHGQLKILLEDQRHWVSNLANASSLIYNALLDFPTYFGPDAGKAVNWCGFYIDARLFPKPASGSGVIEQRLLLGPFCGKPACQFINVIPGKSRGVCADAYMHRETKLVPDVESYPGHIACDGETRSEIVCPLVSGSTVLGVLDLDCLAPAGFDEEDQKGLEKIASLVVNACDW</sequence>
<proteinExistence type="inferred from homology"/>
<dbReference type="Proteomes" id="UP000518752">
    <property type="component" value="Unassembled WGS sequence"/>
</dbReference>
<keyword evidence="4" id="KW-1185">Reference proteome</keyword>
<accession>A0A8H5HBI0</accession>
<dbReference type="PROSITE" id="PS01320">
    <property type="entry name" value="UPF0067"/>
    <property type="match status" value="1"/>
</dbReference>
<protein>
    <recommendedName>
        <fullName evidence="2">GAF domain-containing protein</fullName>
    </recommendedName>
</protein>
<dbReference type="PANTHER" id="PTHR21021">
    <property type="entry name" value="GAF/PUTATIVE CYTOSKELETAL PROTEIN"/>
    <property type="match status" value="1"/>
</dbReference>
<evidence type="ECO:0000313" key="3">
    <source>
        <dbReference type="EMBL" id="KAF5380223.1"/>
    </source>
</evidence>
<dbReference type="InterPro" id="IPR029016">
    <property type="entry name" value="GAF-like_dom_sf"/>
</dbReference>
<dbReference type="GO" id="GO:0033745">
    <property type="term" value="F:L-methionine-(R)-S-oxide reductase activity"/>
    <property type="evidence" value="ECO:0007669"/>
    <property type="project" value="TreeGrafter"/>
</dbReference>
<dbReference type="InterPro" id="IPR051330">
    <property type="entry name" value="Phosphatase_reg/MetRdx"/>
</dbReference>
<organism evidence="3 4">
    <name type="scientific">Collybiopsis confluens</name>
    <dbReference type="NCBI Taxonomy" id="2823264"/>
    <lineage>
        <taxon>Eukaryota</taxon>
        <taxon>Fungi</taxon>
        <taxon>Dikarya</taxon>
        <taxon>Basidiomycota</taxon>
        <taxon>Agaricomycotina</taxon>
        <taxon>Agaricomycetes</taxon>
        <taxon>Agaricomycetidae</taxon>
        <taxon>Agaricales</taxon>
        <taxon>Marasmiineae</taxon>
        <taxon>Omphalotaceae</taxon>
        <taxon>Collybiopsis</taxon>
    </lineage>
</organism>
<dbReference type="InterPro" id="IPR000614">
    <property type="entry name" value="FRMsr_CS"/>
</dbReference>
<dbReference type="SUPFAM" id="SSF55781">
    <property type="entry name" value="GAF domain-like"/>
    <property type="match status" value="1"/>
</dbReference>
<name>A0A8H5HBI0_9AGAR</name>
<evidence type="ECO:0000259" key="2">
    <source>
        <dbReference type="Pfam" id="PF13185"/>
    </source>
</evidence>